<feature type="transmembrane region" description="Helical" evidence="1">
    <location>
        <begin position="15"/>
        <end position="40"/>
    </location>
</feature>
<keyword evidence="1" id="KW-1133">Transmembrane helix</keyword>
<sequence>MGLFKASPNLPKPMAYALLAGMWCGLLGGVVGLLIGLSVYPPTAWAAVLEVGIPAALLGFVGGLLAGAARLFMDSGRGAKPRH</sequence>
<dbReference type="RefSeq" id="WP_007272676.1">
    <property type="nucleotide sequence ID" value="NZ_JBITUG010000026.1"/>
</dbReference>
<proteinExistence type="predicted"/>
<evidence type="ECO:0000313" key="2">
    <source>
        <dbReference type="EMBL" id="KAA0979790.1"/>
    </source>
</evidence>
<comment type="caution">
    <text evidence="2">The sequence shown here is derived from an EMBL/GenBank/DDBJ whole genome shotgun (WGS) entry which is preliminary data.</text>
</comment>
<name>A0A5B0EPZ6_9MICC</name>
<accession>A0A5B0EPZ6</accession>
<keyword evidence="1" id="KW-0812">Transmembrane</keyword>
<dbReference type="AlphaFoldDB" id="A0A5B0EPZ6"/>
<feature type="transmembrane region" description="Helical" evidence="1">
    <location>
        <begin position="52"/>
        <end position="73"/>
    </location>
</feature>
<organism evidence="2 3">
    <name type="scientific">Paeniglutamicibacter gangotriensis</name>
    <dbReference type="NCBI Taxonomy" id="254787"/>
    <lineage>
        <taxon>Bacteria</taxon>
        <taxon>Bacillati</taxon>
        <taxon>Actinomycetota</taxon>
        <taxon>Actinomycetes</taxon>
        <taxon>Micrococcales</taxon>
        <taxon>Micrococcaceae</taxon>
        <taxon>Paeniglutamicibacter</taxon>
    </lineage>
</organism>
<evidence type="ECO:0000256" key="1">
    <source>
        <dbReference type="SAM" id="Phobius"/>
    </source>
</evidence>
<reference evidence="2 3" key="1">
    <citation type="submission" date="2019-07" db="EMBL/GenBank/DDBJ databases">
        <title>Analysis of the biochemical properties, biological activity and biotechnological potential of siderophores and biosurfactants produced by Antarctic psychrotolerant bacteria.</title>
        <authorList>
            <person name="Styczynski M."/>
            <person name="Krucon T."/>
            <person name="Decewicz P."/>
            <person name="Dziewit L."/>
        </authorList>
    </citation>
    <scope>NUCLEOTIDE SEQUENCE [LARGE SCALE GENOMIC DNA]</scope>
    <source>
        <strain evidence="2 3">ANT_H27</strain>
    </source>
</reference>
<dbReference type="EMBL" id="VOBL01000001">
    <property type="protein sequence ID" value="KAA0979790.1"/>
    <property type="molecule type" value="Genomic_DNA"/>
</dbReference>
<gene>
    <name evidence="2" type="ORF">FQ154_01105</name>
</gene>
<keyword evidence="1" id="KW-0472">Membrane</keyword>
<protein>
    <submittedName>
        <fullName evidence="2">Uncharacterized protein</fullName>
    </submittedName>
</protein>
<dbReference type="Proteomes" id="UP000323856">
    <property type="component" value="Unassembled WGS sequence"/>
</dbReference>
<evidence type="ECO:0000313" key="3">
    <source>
        <dbReference type="Proteomes" id="UP000323856"/>
    </source>
</evidence>